<feature type="region of interest" description="Disordered" evidence="1">
    <location>
        <begin position="1249"/>
        <end position="1276"/>
    </location>
</feature>
<accession>A0A9P4LDD6</accession>
<feature type="compositionally biased region" description="Basic and acidic residues" evidence="1">
    <location>
        <begin position="781"/>
        <end position="815"/>
    </location>
</feature>
<feature type="compositionally biased region" description="Polar residues" evidence="1">
    <location>
        <begin position="1333"/>
        <end position="1349"/>
    </location>
</feature>
<dbReference type="PANTHER" id="PTHR12436:SF3">
    <property type="entry name" value="GERMINAL-CENTER ASSOCIATED NUCLEAR PROTEIN"/>
    <property type="match status" value="1"/>
</dbReference>
<feature type="domain" description="SAC3/GANP/THP3 conserved" evidence="2">
    <location>
        <begin position="145"/>
        <end position="460"/>
    </location>
</feature>
<proteinExistence type="predicted"/>
<dbReference type="GO" id="GO:0005737">
    <property type="term" value="C:cytoplasm"/>
    <property type="evidence" value="ECO:0007669"/>
    <property type="project" value="TreeGrafter"/>
</dbReference>
<evidence type="ECO:0000259" key="2">
    <source>
        <dbReference type="Pfam" id="PF03399"/>
    </source>
</evidence>
<feature type="region of interest" description="Disordered" evidence="1">
    <location>
        <begin position="1299"/>
        <end position="1461"/>
    </location>
</feature>
<feature type="compositionally biased region" description="Acidic residues" evidence="1">
    <location>
        <begin position="1350"/>
        <end position="1366"/>
    </location>
</feature>
<feature type="compositionally biased region" description="Acidic residues" evidence="1">
    <location>
        <begin position="1381"/>
        <end position="1411"/>
    </location>
</feature>
<feature type="region of interest" description="Disordered" evidence="1">
    <location>
        <begin position="1"/>
        <end position="102"/>
    </location>
</feature>
<dbReference type="Proteomes" id="UP000800039">
    <property type="component" value="Unassembled WGS sequence"/>
</dbReference>
<feature type="compositionally biased region" description="Polar residues" evidence="1">
    <location>
        <begin position="961"/>
        <end position="971"/>
    </location>
</feature>
<sequence length="1461" mass="162354">MSAPRVARGSDRGRGGRGTSTPTRGASWRGRGNGSTAQNSAERPAQPVYTPRAPAAQRGHSGGPHRGSASQRGSQSARGNTRGRGGNRAPNTTPHAQSDYKKRLHHIKEARPAIRERFIRDGLMNPEGQMRLSDSVKLIGICTDMCPEYERVRRIVENDVKPPECTPETEHLSRADRIPDESRMVKAYARSAAGMDVELVSEIRSPATCLKTIQYLFQRLDNDDFQYLQNWIWDRTRAVRKDLRTQRIEKRPDINILLTCLEQTARFHLVSMHHMARSTKDDYSHQQDLEQLNQTLMSLRERYTDNRRASIPSENEAEFYAYRLILAPQYANNQLETELHNLPSDLRHNSRVQIAIEIFQLLKSVIITRSNSFVQCQGNWKNLWELVKSPRVSYLMACAAEVSFNRVRHVVLDSIWRAYRKGNSQRTVVVEDWTTDKLKDVLGLDTDKEAVKLCEDFGFVFALNSFGQTFLDITKMGYSHHVLQPPAGLKPQSFSAQLVESKRHDRAFSAVIQGLSVQHAKTNGLLMDAQSGMQVEEEMENENSLFIPEFSTANTNASSQQAIGIGTAAGSSDTTPLNPIASSFQPGGTPTVATNPFLKAASQLQPNQASPGLRSGVFDASRNSIHFAPLVGAANNVLSTPTNPFLNGASAPPTPQSNPFARFAAQTSEQPAITATPQAANSLAFSGRSPDTTTPQGGMQPTVSFTSAGPPPQASTASQDAERQKAAQEQREAFEKQQQEEEAHRRAQEAQRARTANEAEQRQRQAEAEAEQQRQQQLQLDRQRQAKEEQDRLVRETQQRQAQEEEARRARVRERESSLHALTADIMFDSEQGLMMQFIENAALNIAQQAMVDEEWKKKKALANEMYRHNQLMLKRAGLAKIIAWVEKKKRTEQVRERRKRLKAQRAQMANMEEGTPGDLPPQTDVVATDNRPNGHAPPQRPSAPANARRARRTEERRAGQMSQQNSVSGNTASPTGATQTAAGQPAITPARITNGNTSVVGYSQAYHQSTAPIDRTETDWFKLRAMGIDPSKHRKRSFDSTSDEGEEAKVELKRPKLSPPTNNNRELPPPTTAGDQLARFRAIQQAFRKSGASPPPAMSGATLINGRSSHNGSSSNLIAKTRELVANTPTPKSAASHFQHVNGAISTNGRSSFNGNSSLLIAKARELVAKPPMPQTQPPGLQHDWGRSVPNLGLSTSSNTQSAFCNSTYATNTNHRPAYWGRASRFVPRHLYGKGPEAIRAYNDQYVKKSPSNSTRPVSTEPSATPSPAPMQGFDIPQQEYTLEGYTDQQYSEEQSIVNGAEVLDVSAEHEDAIMTEEEEEVNEQQYGDYDTNGSTPHLGQHHSQPQYQDEDSEMADTEEEEEDIALVQNGEGHVHSQDEVYEDYDEDTGEEEEEEEEEDDDDDEEEDEQVGNSQQHVAKPTTPRFGHPTTQHSAKPVPQQAQQAQQPGTTEDDAIELSD</sequence>
<feature type="compositionally biased region" description="Acidic residues" evidence="1">
    <location>
        <begin position="1315"/>
        <end position="1324"/>
    </location>
</feature>
<dbReference type="PANTHER" id="PTHR12436">
    <property type="entry name" value="80 KDA MCM3-ASSOCIATED PROTEIN"/>
    <property type="match status" value="1"/>
</dbReference>
<feature type="region of interest" description="Disordered" evidence="1">
    <location>
        <begin position="1088"/>
        <end position="1115"/>
    </location>
</feature>
<feature type="compositionally biased region" description="Basic and acidic residues" evidence="1">
    <location>
        <begin position="720"/>
        <end position="767"/>
    </location>
</feature>
<dbReference type="Gene3D" id="1.25.40.990">
    <property type="match status" value="1"/>
</dbReference>
<dbReference type="GO" id="GO:0006406">
    <property type="term" value="P:mRNA export from nucleus"/>
    <property type="evidence" value="ECO:0007669"/>
    <property type="project" value="TreeGrafter"/>
</dbReference>
<dbReference type="RefSeq" id="XP_040793488.1">
    <property type="nucleotide sequence ID" value="XM_040934552.1"/>
</dbReference>
<feature type="compositionally biased region" description="Low complexity" evidence="1">
    <location>
        <begin position="1106"/>
        <end position="1115"/>
    </location>
</feature>
<feature type="compositionally biased region" description="Low complexity" evidence="1">
    <location>
        <begin position="1258"/>
        <end position="1267"/>
    </location>
</feature>
<feature type="region of interest" description="Disordered" evidence="1">
    <location>
        <begin position="1032"/>
        <end position="1074"/>
    </location>
</feature>
<dbReference type="Pfam" id="PF03399">
    <property type="entry name" value="SAC3_GANP"/>
    <property type="match status" value="1"/>
</dbReference>
<dbReference type="InterPro" id="IPR045107">
    <property type="entry name" value="SAC3/GANP/THP3"/>
</dbReference>
<dbReference type="OrthoDB" id="264795at2759"/>
<name>A0A9P4LDD6_9PLEO</name>
<feature type="compositionally biased region" description="Low complexity" evidence="1">
    <location>
        <begin position="972"/>
        <end position="991"/>
    </location>
</feature>
<feature type="compositionally biased region" description="Acidic residues" evidence="1">
    <location>
        <begin position="1452"/>
        <end position="1461"/>
    </location>
</feature>
<feature type="compositionally biased region" description="Polar residues" evidence="1">
    <location>
        <begin position="683"/>
        <end position="707"/>
    </location>
</feature>
<protein>
    <recommendedName>
        <fullName evidence="2">SAC3/GANP/THP3 conserved domain-containing protein</fullName>
    </recommendedName>
</protein>
<evidence type="ECO:0000256" key="1">
    <source>
        <dbReference type="SAM" id="MobiDB-lite"/>
    </source>
</evidence>
<feature type="region of interest" description="Disordered" evidence="1">
    <location>
        <begin position="683"/>
        <end position="815"/>
    </location>
</feature>
<keyword evidence="4" id="KW-1185">Reference proteome</keyword>
<dbReference type="EMBL" id="ML976614">
    <property type="protein sequence ID" value="KAF1850925.1"/>
    <property type="molecule type" value="Genomic_DNA"/>
</dbReference>
<comment type="caution">
    <text evidence="3">The sequence shown here is derived from an EMBL/GenBank/DDBJ whole genome shotgun (WGS) entry which is preliminary data.</text>
</comment>
<dbReference type="GO" id="GO:0070390">
    <property type="term" value="C:transcription export complex 2"/>
    <property type="evidence" value="ECO:0007669"/>
    <property type="project" value="TreeGrafter"/>
</dbReference>
<organism evidence="3 4">
    <name type="scientific">Cucurbitaria berberidis CBS 394.84</name>
    <dbReference type="NCBI Taxonomy" id="1168544"/>
    <lineage>
        <taxon>Eukaryota</taxon>
        <taxon>Fungi</taxon>
        <taxon>Dikarya</taxon>
        <taxon>Ascomycota</taxon>
        <taxon>Pezizomycotina</taxon>
        <taxon>Dothideomycetes</taxon>
        <taxon>Pleosporomycetidae</taxon>
        <taxon>Pleosporales</taxon>
        <taxon>Pleosporineae</taxon>
        <taxon>Cucurbitariaceae</taxon>
        <taxon>Cucurbitaria</taxon>
    </lineage>
</organism>
<evidence type="ECO:0000313" key="3">
    <source>
        <dbReference type="EMBL" id="KAF1850925.1"/>
    </source>
</evidence>
<reference evidence="3" key="1">
    <citation type="submission" date="2020-01" db="EMBL/GenBank/DDBJ databases">
        <authorList>
            <consortium name="DOE Joint Genome Institute"/>
            <person name="Haridas S."/>
            <person name="Albert R."/>
            <person name="Binder M."/>
            <person name="Bloem J."/>
            <person name="Labutti K."/>
            <person name="Salamov A."/>
            <person name="Andreopoulos B."/>
            <person name="Baker S.E."/>
            <person name="Barry K."/>
            <person name="Bills G."/>
            <person name="Bluhm B.H."/>
            <person name="Cannon C."/>
            <person name="Castanera R."/>
            <person name="Culley D.E."/>
            <person name="Daum C."/>
            <person name="Ezra D."/>
            <person name="Gonzalez J.B."/>
            <person name="Henrissat B."/>
            <person name="Kuo A."/>
            <person name="Liang C."/>
            <person name="Lipzen A."/>
            <person name="Lutzoni F."/>
            <person name="Magnuson J."/>
            <person name="Mondo S."/>
            <person name="Nolan M."/>
            <person name="Ohm R."/>
            <person name="Pangilinan J."/>
            <person name="Park H.-J."/>
            <person name="Ramirez L."/>
            <person name="Alfaro M."/>
            <person name="Sun H."/>
            <person name="Tritt A."/>
            <person name="Yoshinaga Y."/>
            <person name="Zwiers L.-H."/>
            <person name="Turgeon B.G."/>
            <person name="Goodwin S.B."/>
            <person name="Spatafora J.W."/>
            <person name="Crous P.W."/>
            <person name="Grigoriev I.V."/>
        </authorList>
    </citation>
    <scope>NUCLEOTIDE SEQUENCE</scope>
    <source>
        <strain evidence="3">CBS 394.84</strain>
    </source>
</reference>
<evidence type="ECO:0000313" key="4">
    <source>
        <dbReference type="Proteomes" id="UP000800039"/>
    </source>
</evidence>
<dbReference type="InterPro" id="IPR005062">
    <property type="entry name" value="SAC3/GANP/THP3_conserved"/>
</dbReference>
<feature type="region of interest" description="Disordered" evidence="1">
    <location>
        <begin position="889"/>
        <end position="991"/>
    </location>
</feature>
<dbReference type="GeneID" id="63851803"/>
<gene>
    <name evidence="3" type="ORF">K460DRAFT_373037</name>
</gene>